<keyword evidence="2 7" id="KW-0812">Transmembrane</keyword>
<dbReference type="InterPro" id="IPR039751">
    <property type="entry name" value="HERPUD1/2"/>
</dbReference>
<gene>
    <name evidence="9" type="ORF">BDFB_004573</name>
</gene>
<feature type="region of interest" description="Disordered" evidence="6">
    <location>
        <begin position="166"/>
        <end position="207"/>
    </location>
</feature>
<dbReference type="OrthoDB" id="21589at2759"/>
<dbReference type="GO" id="GO:0030968">
    <property type="term" value="P:endoplasmic reticulum unfolded protein response"/>
    <property type="evidence" value="ECO:0007669"/>
    <property type="project" value="TreeGrafter"/>
</dbReference>
<reference evidence="9 10" key="1">
    <citation type="submission" date="2017-03" db="EMBL/GenBank/DDBJ databases">
        <title>Genome of the blue death feigning beetle - Asbolus verrucosus.</title>
        <authorList>
            <person name="Rider S.D."/>
        </authorList>
    </citation>
    <scope>NUCLEOTIDE SEQUENCE [LARGE SCALE GENOMIC DNA]</scope>
    <source>
        <strain evidence="9">Butters</strain>
        <tissue evidence="9">Head and leg muscle</tissue>
    </source>
</reference>
<evidence type="ECO:0000256" key="6">
    <source>
        <dbReference type="SAM" id="MobiDB-lite"/>
    </source>
</evidence>
<proteinExistence type="predicted"/>
<dbReference type="InterPro" id="IPR000626">
    <property type="entry name" value="Ubiquitin-like_dom"/>
</dbReference>
<comment type="caution">
    <text evidence="9">The sequence shown here is derived from an EMBL/GenBank/DDBJ whole genome shotgun (WGS) entry which is preliminary data.</text>
</comment>
<evidence type="ECO:0000313" key="9">
    <source>
        <dbReference type="EMBL" id="RZC40070.1"/>
    </source>
</evidence>
<evidence type="ECO:0000256" key="2">
    <source>
        <dbReference type="ARBA" id="ARBA00022692"/>
    </source>
</evidence>
<evidence type="ECO:0000313" key="10">
    <source>
        <dbReference type="Proteomes" id="UP000292052"/>
    </source>
</evidence>
<dbReference type="GO" id="GO:0016020">
    <property type="term" value="C:membrane"/>
    <property type="evidence" value="ECO:0007669"/>
    <property type="project" value="UniProtKB-SubCell"/>
</dbReference>
<feature type="compositionally biased region" description="Low complexity" evidence="6">
    <location>
        <begin position="104"/>
        <end position="120"/>
    </location>
</feature>
<feature type="transmembrane region" description="Helical" evidence="7">
    <location>
        <begin position="239"/>
        <end position="257"/>
    </location>
</feature>
<comment type="subcellular location">
    <subcellularLocation>
        <location evidence="1">Membrane</location>
    </subcellularLocation>
</comment>
<dbReference type="InterPro" id="IPR029071">
    <property type="entry name" value="Ubiquitin-like_domsf"/>
</dbReference>
<dbReference type="PANTHER" id="PTHR12943">
    <property type="entry name" value="HOMOCYSTEINE-RESPONSIVE ENDOPLASMIC RETICULUM-RESIDENT UNIQUITIN-LIKE DOMAIN HERPUD PROTEIN FAMILY MEMBER"/>
    <property type="match status" value="1"/>
</dbReference>
<dbReference type="Pfam" id="PF00240">
    <property type="entry name" value="ubiquitin"/>
    <property type="match status" value="1"/>
</dbReference>
<dbReference type="PANTHER" id="PTHR12943:SF27">
    <property type="entry name" value="HOMOCYSTEINE-INDUCED ENDOPLASMIC RETICULUM PROTEIN, ISOFORM A"/>
    <property type="match status" value="1"/>
</dbReference>
<dbReference type="CDD" id="cd01790">
    <property type="entry name" value="Ubl_HERP"/>
    <property type="match status" value="1"/>
</dbReference>
<dbReference type="PROSITE" id="PS50053">
    <property type="entry name" value="UBIQUITIN_2"/>
    <property type="match status" value="1"/>
</dbReference>
<keyword evidence="5" id="KW-0834">Unfolded protein response</keyword>
<evidence type="ECO:0000256" key="7">
    <source>
        <dbReference type="SAM" id="Phobius"/>
    </source>
</evidence>
<dbReference type="Gene3D" id="3.10.20.90">
    <property type="entry name" value="Phosphatidylinositol 3-kinase Catalytic Subunit, Chain A, domain 1"/>
    <property type="match status" value="1"/>
</dbReference>
<keyword evidence="10" id="KW-1185">Reference proteome</keyword>
<evidence type="ECO:0000256" key="3">
    <source>
        <dbReference type="ARBA" id="ARBA00022989"/>
    </source>
</evidence>
<dbReference type="AlphaFoldDB" id="A0A482W4J8"/>
<dbReference type="SMART" id="SM00213">
    <property type="entry name" value="UBQ"/>
    <property type="match status" value="1"/>
</dbReference>
<keyword evidence="4 7" id="KW-0472">Membrane</keyword>
<dbReference type="EMBL" id="QDEB01029170">
    <property type="protein sequence ID" value="RZC40070.1"/>
    <property type="molecule type" value="Genomic_DNA"/>
</dbReference>
<dbReference type="Proteomes" id="UP000292052">
    <property type="component" value="Unassembled WGS sequence"/>
</dbReference>
<evidence type="ECO:0000256" key="4">
    <source>
        <dbReference type="ARBA" id="ARBA00023136"/>
    </source>
</evidence>
<dbReference type="SUPFAM" id="SSF54236">
    <property type="entry name" value="Ubiquitin-like"/>
    <property type="match status" value="1"/>
</dbReference>
<feature type="compositionally biased region" description="Pro residues" evidence="6">
    <location>
        <begin position="170"/>
        <end position="197"/>
    </location>
</feature>
<name>A0A482W4J8_ASBVE</name>
<keyword evidence="3 7" id="KW-1133">Transmembrane helix</keyword>
<feature type="region of interest" description="Disordered" evidence="6">
    <location>
        <begin position="84"/>
        <end position="131"/>
    </location>
</feature>
<sequence length="308" mass="34827">METLPITLIVKAPNQQIEDQTIKCELSWTINKLKQHLSEVYPSKPPKHEQKLIYSGQLLNDSVTLKDVLRQYDGQEIHTVHLVCTPKHTKTPRQDASRQPPQPAMASSPPSQVTPSSSTTEQNVPNMPWANGSAMDPNQYAMQMAWMQQTYLQYMTQYMQLAANSYGTGPAPPTQPGTIPNPQPPQNPPEQPAPQAPAPAAAQRDPENPERDWLDVFYMLSRVMVLFSVVYFYSSPLRFVFVLLLGFTLYLYQIGFFRNINNNNNNNNNVVPPEPVPQEEQAPSRLMIVWTFFATFFASLIPEIPNAV</sequence>
<accession>A0A482W4J8</accession>
<organism evidence="9 10">
    <name type="scientific">Asbolus verrucosus</name>
    <name type="common">Desert ironclad beetle</name>
    <dbReference type="NCBI Taxonomy" id="1661398"/>
    <lineage>
        <taxon>Eukaryota</taxon>
        <taxon>Metazoa</taxon>
        <taxon>Ecdysozoa</taxon>
        <taxon>Arthropoda</taxon>
        <taxon>Hexapoda</taxon>
        <taxon>Insecta</taxon>
        <taxon>Pterygota</taxon>
        <taxon>Neoptera</taxon>
        <taxon>Endopterygota</taxon>
        <taxon>Coleoptera</taxon>
        <taxon>Polyphaga</taxon>
        <taxon>Cucujiformia</taxon>
        <taxon>Tenebrionidae</taxon>
        <taxon>Pimeliinae</taxon>
        <taxon>Asbolus</taxon>
    </lineage>
</organism>
<dbReference type="STRING" id="1661398.A0A482W4J8"/>
<evidence type="ECO:0000256" key="1">
    <source>
        <dbReference type="ARBA" id="ARBA00004370"/>
    </source>
</evidence>
<protein>
    <submittedName>
        <fullName evidence="9">Homocysteine-responsive endoplasmic reticulum-resident ubiquitin-like domain member 2 protein</fullName>
    </submittedName>
</protein>
<evidence type="ECO:0000256" key="5">
    <source>
        <dbReference type="ARBA" id="ARBA00023230"/>
    </source>
</evidence>
<evidence type="ECO:0000259" key="8">
    <source>
        <dbReference type="PROSITE" id="PS50053"/>
    </source>
</evidence>
<feature type="domain" description="Ubiquitin-like" evidence="8">
    <location>
        <begin position="6"/>
        <end position="67"/>
    </location>
</feature>
<dbReference type="FunFam" id="3.10.20.90:FF:000046">
    <property type="entry name" value="Homocysteine-responsive endoplasmic reticulum-resident ubiquitin-like domain member 2 protein"/>
    <property type="match status" value="1"/>
</dbReference>